<feature type="domain" description="DUF4474" evidence="1">
    <location>
        <begin position="238"/>
        <end position="430"/>
    </location>
</feature>
<reference evidence="2 3" key="1">
    <citation type="submission" date="2018-07" db="EMBL/GenBank/DDBJ databases">
        <title>Anaerosacharophilus polymeroproducens gen. nov. sp. nov., an anaerobic bacterium isolated from salt field.</title>
        <authorList>
            <person name="Kim W."/>
            <person name="Yang S.-H."/>
            <person name="Oh J."/>
            <person name="Lee J.-H."/>
            <person name="Kwon K.K."/>
        </authorList>
    </citation>
    <scope>NUCLEOTIDE SEQUENCE [LARGE SCALE GENOMIC DNA]</scope>
    <source>
        <strain evidence="2 3">MCWD5</strain>
    </source>
</reference>
<dbReference type="RefSeq" id="WP_115480934.1">
    <property type="nucleotide sequence ID" value="NZ_QRCT01000012.1"/>
</dbReference>
<comment type="caution">
    <text evidence="2">The sequence shown here is derived from an EMBL/GenBank/DDBJ whole genome shotgun (WGS) entry which is preliminary data.</text>
</comment>
<keyword evidence="3" id="KW-1185">Reference proteome</keyword>
<name>A0A371AYX4_9FIRM</name>
<dbReference type="OrthoDB" id="1863351at2"/>
<organism evidence="2 3">
    <name type="scientific">Anaerosacchariphilus polymeriproducens</name>
    <dbReference type="NCBI Taxonomy" id="1812858"/>
    <lineage>
        <taxon>Bacteria</taxon>
        <taxon>Bacillati</taxon>
        <taxon>Bacillota</taxon>
        <taxon>Clostridia</taxon>
        <taxon>Lachnospirales</taxon>
        <taxon>Lachnospiraceae</taxon>
        <taxon>Anaerosacchariphilus</taxon>
    </lineage>
</organism>
<dbReference type="InterPro" id="IPR029322">
    <property type="entry name" value="DUF4474"/>
</dbReference>
<evidence type="ECO:0000313" key="3">
    <source>
        <dbReference type="Proteomes" id="UP000255036"/>
    </source>
</evidence>
<dbReference type="EMBL" id="QRCT01000012">
    <property type="protein sequence ID" value="RDU24702.1"/>
    <property type="molecule type" value="Genomic_DNA"/>
</dbReference>
<accession>A0A371AYX4</accession>
<dbReference type="AlphaFoldDB" id="A0A371AYX4"/>
<dbReference type="Pfam" id="PF14751">
    <property type="entry name" value="DUF4474"/>
    <property type="match status" value="1"/>
</dbReference>
<gene>
    <name evidence="2" type="ORF">DWV06_04330</name>
</gene>
<dbReference type="Proteomes" id="UP000255036">
    <property type="component" value="Unassembled WGS sequence"/>
</dbReference>
<protein>
    <submittedName>
        <fullName evidence="2">DUF4474 domain-containing protein</fullName>
    </submittedName>
</protein>
<sequence length="439" mass="50408">MIVDEEKVKEYLKKCSTDCSNINMKLRKLQAALDKFVAFDEYSGKEAESAKAFIKNVEQPMAEDISVALNELVRMQNIILEELDTEFAPSKVADIYTEKFNLIEQDYKKICDGLELCIDTCNVHLDSDEPVSSIYDALCNVYYDSDMEDSEKSDASTVKDVINWFNFLTDRKLKNVTYKICESMVNSGVIEDLKKLYHSLSEEERGDIHTIVNLIVAFYAEHEEELYHLPIWHEIIADFLGFVYDPETKCYHTKEGSLQNAMGFGVTFDKLGPLLGMDLAEVSVVFKYNNRHYLFEIWVGKYGYGSCSGGEIGIYSLSTNEYEQIKKNGESVFFQCAKEYEQFIMKFVVRNRKTGEVISSKDSSKGDGDGSDFWGLAIKTDDHTDKEDLEIAASINHDDIEYLLALQQMLQEKVKTILDKNNQKLSFTFSYYKMKHSYV</sequence>
<proteinExistence type="predicted"/>
<evidence type="ECO:0000313" key="2">
    <source>
        <dbReference type="EMBL" id="RDU24702.1"/>
    </source>
</evidence>
<evidence type="ECO:0000259" key="1">
    <source>
        <dbReference type="Pfam" id="PF14751"/>
    </source>
</evidence>